<keyword evidence="3" id="KW-0812">Transmembrane</keyword>
<dbReference type="Gene3D" id="2.10.25.10">
    <property type="entry name" value="Laminin"/>
    <property type="match status" value="1"/>
</dbReference>
<comment type="caution">
    <text evidence="1">Lacks conserved residue(s) required for the propagation of feature annotation.</text>
</comment>
<name>A0AAN5HYF9_9BILA</name>
<evidence type="ECO:0008006" key="8">
    <source>
        <dbReference type="Google" id="ProtNLM"/>
    </source>
</evidence>
<gene>
    <name evidence="6" type="ORF">PMAYCL1PPCAC_15690</name>
</gene>
<evidence type="ECO:0000259" key="5">
    <source>
        <dbReference type="PROSITE" id="PS50835"/>
    </source>
</evidence>
<feature type="region of interest" description="Disordered" evidence="2">
    <location>
        <begin position="226"/>
        <end position="270"/>
    </location>
</feature>
<dbReference type="PROSITE" id="PS50835">
    <property type="entry name" value="IG_LIKE"/>
    <property type="match status" value="1"/>
</dbReference>
<feature type="domain" description="EGF-like" evidence="4">
    <location>
        <begin position="106"/>
        <end position="146"/>
    </location>
</feature>
<dbReference type="PROSITE" id="PS50026">
    <property type="entry name" value="EGF_3"/>
    <property type="match status" value="1"/>
</dbReference>
<dbReference type="PROSITE" id="PS00022">
    <property type="entry name" value="EGF_1"/>
    <property type="match status" value="1"/>
</dbReference>
<sequence length="270" mass="29757">MAELTPIFELLLAEDDPSVPSAHVIDRSPVEIRCLVSNNEIAEKEITMLKGGQIIKAETSTMSATLKIAEFNAKIDGGTYECSTIVGEKKFRRRLRLQHKVVLPPEAKKCPSSDAEMCKNGGTCSLLDDATKICMCPMDFAGPNCEHVLVQDFIGKNLLARTKVGVAAGGTCNLVFLFFLVVLGLLLFKERKRRRRLEGIMSEFAHQQHFESLPLVKEQLYTENVYSPESIDPPPSRSGPQSGRMVTRTNAVKKVIAPGDEDDSVQPHAS</sequence>
<feature type="transmembrane region" description="Helical" evidence="3">
    <location>
        <begin position="166"/>
        <end position="188"/>
    </location>
</feature>
<comment type="caution">
    <text evidence="6">The sequence shown here is derived from an EMBL/GenBank/DDBJ whole genome shotgun (WGS) entry which is preliminary data.</text>
</comment>
<keyword evidence="7" id="KW-1185">Reference proteome</keyword>
<evidence type="ECO:0000259" key="4">
    <source>
        <dbReference type="PROSITE" id="PS50026"/>
    </source>
</evidence>
<keyword evidence="1" id="KW-0245">EGF-like domain</keyword>
<dbReference type="InterPro" id="IPR000742">
    <property type="entry name" value="EGF"/>
</dbReference>
<dbReference type="Proteomes" id="UP001328107">
    <property type="component" value="Unassembled WGS sequence"/>
</dbReference>
<evidence type="ECO:0000256" key="3">
    <source>
        <dbReference type="SAM" id="Phobius"/>
    </source>
</evidence>
<dbReference type="EMBL" id="BTRK01000004">
    <property type="protein sequence ID" value="GMR45495.1"/>
    <property type="molecule type" value="Genomic_DNA"/>
</dbReference>
<evidence type="ECO:0000313" key="7">
    <source>
        <dbReference type="Proteomes" id="UP001328107"/>
    </source>
</evidence>
<feature type="disulfide bond" evidence="1">
    <location>
        <begin position="136"/>
        <end position="145"/>
    </location>
</feature>
<evidence type="ECO:0000256" key="1">
    <source>
        <dbReference type="PROSITE-ProRule" id="PRU00076"/>
    </source>
</evidence>
<proteinExistence type="predicted"/>
<keyword evidence="1" id="KW-1015">Disulfide bond</keyword>
<keyword evidence="3" id="KW-1133">Transmembrane helix</keyword>
<feature type="domain" description="Ig-like" evidence="5">
    <location>
        <begin position="17"/>
        <end position="82"/>
    </location>
</feature>
<keyword evidence="3" id="KW-0472">Membrane</keyword>
<dbReference type="AlphaFoldDB" id="A0AAN5HYF9"/>
<dbReference type="InterPro" id="IPR007110">
    <property type="entry name" value="Ig-like_dom"/>
</dbReference>
<organism evidence="6 7">
    <name type="scientific">Pristionchus mayeri</name>
    <dbReference type="NCBI Taxonomy" id="1317129"/>
    <lineage>
        <taxon>Eukaryota</taxon>
        <taxon>Metazoa</taxon>
        <taxon>Ecdysozoa</taxon>
        <taxon>Nematoda</taxon>
        <taxon>Chromadorea</taxon>
        <taxon>Rhabditida</taxon>
        <taxon>Rhabditina</taxon>
        <taxon>Diplogasteromorpha</taxon>
        <taxon>Diplogasteroidea</taxon>
        <taxon>Neodiplogasteridae</taxon>
        <taxon>Pristionchus</taxon>
    </lineage>
</organism>
<protein>
    <recommendedName>
        <fullName evidence="8">EGF-like domain-containing protein</fullName>
    </recommendedName>
</protein>
<reference evidence="7" key="1">
    <citation type="submission" date="2022-10" db="EMBL/GenBank/DDBJ databases">
        <title>Genome assembly of Pristionchus species.</title>
        <authorList>
            <person name="Yoshida K."/>
            <person name="Sommer R.J."/>
        </authorList>
    </citation>
    <scope>NUCLEOTIDE SEQUENCE [LARGE SCALE GENOMIC DNA]</scope>
    <source>
        <strain evidence="7">RS5460</strain>
    </source>
</reference>
<evidence type="ECO:0000313" key="6">
    <source>
        <dbReference type="EMBL" id="GMR45495.1"/>
    </source>
</evidence>
<dbReference type="SUPFAM" id="SSF57196">
    <property type="entry name" value="EGF/Laminin"/>
    <property type="match status" value="1"/>
</dbReference>
<accession>A0AAN5HYF9</accession>
<evidence type="ECO:0000256" key="2">
    <source>
        <dbReference type="SAM" id="MobiDB-lite"/>
    </source>
</evidence>